<organism evidence="2 3">
    <name type="scientific">Candidatus Eisenbergiella merdipullorum</name>
    <dbReference type="NCBI Taxonomy" id="2838553"/>
    <lineage>
        <taxon>Bacteria</taxon>
        <taxon>Bacillati</taxon>
        <taxon>Bacillota</taxon>
        <taxon>Clostridia</taxon>
        <taxon>Lachnospirales</taxon>
        <taxon>Lachnospiraceae</taxon>
        <taxon>Eisenbergiella</taxon>
    </lineage>
</organism>
<dbReference type="EMBL" id="DWYY01000108">
    <property type="protein sequence ID" value="HJA93395.1"/>
    <property type="molecule type" value="Genomic_DNA"/>
</dbReference>
<protein>
    <submittedName>
        <fullName evidence="2">Cell division protein FtsA</fullName>
    </submittedName>
</protein>
<dbReference type="Pfam" id="PF14450">
    <property type="entry name" value="FtsA"/>
    <property type="match status" value="1"/>
</dbReference>
<dbReference type="CDD" id="cd24004">
    <property type="entry name" value="ASKHA_NBD_PilM-like"/>
    <property type="match status" value="1"/>
</dbReference>
<dbReference type="PANTHER" id="PTHR32432">
    <property type="entry name" value="CELL DIVISION PROTEIN FTSA-RELATED"/>
    <property type="match status" value="1"/>
</dbReference>
<comment type="caution">
    <text evidence="2">The sequence shown here is derived from an EMBL/GenBank/DDBJ whole genome shotgun (WGS) entry which is preliminary data.</text>
</comment>
<dbReference type="GO" id="GO:0051301">
    <property type="term" value="P:cell division"/>
    <property type="evidence" value="ECO:0007669"/>
    <property type="project" value="UniProtKB-KW"/>
</dbReference>
<dbReference type="PANTHER" id="PTHR32432:SF3">
    <property type="entry name" value="ETHANOLAMINE UTILIZATION PROTEIN EUTJ"/>
    <property type="match status" value="1"/>
</dbReference>
<proteinExistence type="predicted"/>
<keyword evidence="2" id="KW-0132">Cell division</keyword>
<name>A0A9D2I5N9_9FIRM</name>
<sequence>MSKTDSQERGYGKEEKELLFALDIGTRSLVGVAGRLEENKVRVLAMEIQPHNRRAMRDGQIEDIREVARQAVVVKERLEAKLGVPLKNVYVAAAGRALKTCQASFELKMEQRVRIDEEVVSRLEAGAISLAEETFRSQEGEQEKFFLVGYSVSQYLLEGYPMTSLLDHSGKEMCADIIATFLPEQVVESLYSAMRMAGLSIAGLTLEPIAAINIAIPEKIRLLNLVLVDIGAGTSDIASCRNGSVTGYTMATVAGDEITEALMQEYLLDFDTAEAVKTEAGICDEVSFRDILGNIRKVPSSDIFQAVDGVSDELSGEIAEKIVQVNGGCPSAVFLAGGGSKLKGLREKIAQRLGMEENRVAVAGDFFQMNCISEENINDPEYATPLGILVSAGLGLIHDNYRIMLNHSPARLFGNGNLTVRDVLLMNGYTYRDMVGSSGRNLVITVNGQRKVFSGSVAVPAVIMINGKETSLTSRIHPGDAIWFVPARSGENASLSAAQALGLSENDRVLLNGKEQDASVMLHSGDVLAELAAAPKTEENRKEEMQIWLNNEAVSLQPKADGQPYYLMDMLPRVDIDFQKIKHPVQLLVNGEESGFRRLLKAGDRVVIRETEE</sequence>
<feature type="domain" description="SHS2" evidence="1">
    <location>
        <begin position="19"/>
        <end position="215"/>
    </location>
</feature>
<evidence type="ECO:0000259" key="1">
    <source>
        <dbReference type="SMART" id="SM00842"/>
    </source>
</evidence>
<dbReference type="InterPro" id="IPR003494">
    <property type="entry name" value="SHS2_FtsA"/>
</dbReference>
<dbReference type="SUPFAM" id="SSF53067">
    <property type="entry name" value="Actin-like ATPase domain"/>
    <property type="match status" value="2"/>
</dbReference>
<dbReference type="Proteomes" id="UP000886858">
    <property type="component" value="Unassembled WGS sequence"/>
</dbReference>
<dbReference type="InterPro" id="IPR050696">
    <property type="entry name" value="FtsA/MreB"/>
</dbReference>
<dbReference type="InterPro" id="IPR043129">
    <property type="entry name" value="ATPase_NBD"/>
</dbReference>
<gene>
    <name evidence="2" type="ORF">H9717_09840</name>
</gene>
<dbReference type="SMART" id="SM00842">
    <property type="entry name" value="FtsA"/>
    <property type="match status" value="1"/>
</dbReference>
<accession>A0A9D2I5N9</accession>
<dbReference type="Gene3D" id="3.30.420.40">
    <property type="match status" value="2"/>
</dbReference>
<dbReference type="AlphaFoldDB" id="A0A9D2I5N9"/>
<reference evidence="2" key="1">
    <citation type="journal article" date="2021" name="PeerJ">
        <title>Extensive microbial diversity within the chicken gut microbiome revealed by metagenomics and culture.</title>
        <authorList>
            <person name="Gilroy R."/>
            <person name="Ravi A."/>
            <person name="Getino M."/>
            <person name="Pursley I."/>
            <person name="Horton D.L."/>
            <person name="Alikhan N.F."/>
            <person name="Baker D."/>
            <person name="Gharbi K."/>
            <person name="Hall N."/>
            <person name="Watson M."/>
            <person name="Adriaenssens E.M."/>
            <person name="Foster-Nyarko E."/>
            <person name="Jarju S."/>
            <person name="Secka A."/>
            <person name="Antonio M."/>
            <person name="Oren A."/>
            <person name="Chaudhuri R.R."/>
            <person name="La Ragione R."/>
            <person name="Hildebrand F."/>
            <person name="Pallen M.J."/>
        </authorList>
    </citation>
    <scope>NUCLEOTIDE SEQUENCE</scope>
    <source>
        <strain evidence="2">CHK179-7159</strain>
    </source>
</reference>
<evidence type="ECO:0000313" key="3">
    <source>
        <dbReference type="Proteomes" id="UP000886858"/>
    </source>
</evidence>
<keyword evidence="2" id="KW-0131">Cell cycle</keyword>
<evidence type="ECO:0000313" key="2">
    <source>
        <dbReference type="EMBL" id="HJA93395.1"/>
    </source>
</evidence>
<reference evidence="2" key="2">
    <citation type="submission" date="2021-04" db="EMBL/GenBank/DDBJ databases">
        <authorList>
            <person name="Gilroy R."/>
        </authorList>
    </citation>
    <scope>NUCLEOTIDE SEQUENCE</scope>
    <source>
        <strain evidence="2">CHK179-7159</strain>
    </source>
</reference>